<protein>
    <submittedName>
        <fullName evidence="2">Uncharacterized protein LOC111120234</fullName>
    </submittedName>
</protein>
<dbReference type="KEGG" id="cvn:111120234"/>
<evidence type="ECO:0000313" key="2">
    <source>
        <dbReference type="RefSeq" id="XP_022316672.1"/>
    </source>
</evidence>
<name>A0A8B8CLF0_CRAVI</name>
<gene>
    <name evidence="2" type="primary">LOC111120234</name>
</gene>
<dbReference type="AlphaFoldDB" id="A0A8B8CLF0"/>
<dbReference type="OrthoDB" id="10015857at2759"/>
<keyword evidence="1" id="KW-1185">Reference proteome</keyword>
<reference evidence="1" key="1">
    <citation type="submission" date="2024-06" db="UniProtKB">
        <authorList>
            <consortium name="RefSeq"/>
        </authorList>
    </citation>
    <scope>NUCLEOTIDE SEQUENCE [LARGE SCALE GENOMIC DNA]</scope>
</reference>
<proteinExistence type="predicted"/>
<sequence length="329" mass="38298">MASSFLGPESPRPLSVVSEGYQHRFRIPKYEEKYCFGAHYEEKMFDLIHKYLELGTTDRFCYIGDIKGSLVERIADKFCLLEPVMSVIPGHFSYVETDTEKLLSVRVAHTGAEEYFKKLATSKDKVKTVFDKMIVKDGVRYLQNPKDCYEYMMKCVDKSGKLLIIHRPGNLNTLPVFQDARQRLEEIETPYMDVIKDLQDCKFDVQWEIECLPILLPKRKWFSMLQEKFPPQMEILSDSEITSGCRELTEGVMKYEGELVEFQDRLLFITVSHSALEDGFPKLHRHGRSDTGTFPNLKDLKLNMSVTSEIKQFLKPTKKTEEKGQFPWQ</sequence>
<dbReference type="Proteomes" id="UP000694844">
    <property type="component" value="Chromosome 1"/>
</dbReference>
<evidence type="ECO:0000313" key="1">
    <source>
        <dbReference type="Proteomes" id="UP000694844"/>
    </source>
</evidence>
<dbReference type="GeneID" id="111120234"/>
<accession>A0A8B8CLF0</accession>
<dbReference type="RefSeq" id="XP_022316672.1">
    <property type="nucleotide sequence ID" value="XM_022460964.1"/>
</dbReference>
<reference evidence="2" key="2">
    <citation type="submission" date="2025-08" db="UniProtKB">
        <authorList>
            <consortium name="RefSeq"/>
        </authorList>
    </citation>
    <scope>IDENTIFICATION</scope>
    <source>
        <tissue evidence="2">Whole sample</tissue>
    </source>
</reference>
<organism evidence="1 2">
    <name type="scientific">Crassostrea virginica</name>
    <name type="common">Eastern oyster</name>
    <dbReference type="NCBI Taxonomy" id="6565"/>
    <lineage>
        <taxon>Eukaryota</taxon>
        <taxon>Metazoa</taxon>
        <taxon>Spiralia</taxon>
        <taxon>Lophotrochozoa</taxon>
        <taxon>Mollusca</taxon>
        <taxon>Bivalvia</taxon>
        <taxon>Autobranchia</taxon>
        <taxon>Pteriomorphia</taxon>
        <taxon>Ostreida</taxon>
        <taxon>Ostreoidea</taxon>
        <taxon>Ostreidae</taxon>
        <taxon>Crassostrea</taxon>
    </lineage>
</organism>